<proteinExistence type="predicted"/>
<reference evidence="1 2" key="1">
    <citation type="journal article" date="2015" name="Int. J. Syst. Evol. Microbiol.">
        <title>Mariniphaga sediminis sp. nov., isolated from coastal sediment.</title>
        <authorList>
            <person name="Wang F.Q."/>
            <person name="Shen Q.Y."/>
            <person name="Chen G.J."/>
            <person name="Du Z.J."/>
        </authorList>
    </citation>
    <scope>NUCLEOTIDE SEQUENCE [LARGE SCALE GENOMIC DNA]</scope>
    <source>
        <strain evidence="1 2">SY21</strain>
    </source>
</reference>
<accession>A0A399D5S3</accession>
<gene>
    <name evidence="1" type="ORF">D1164_07035</name>
</gene>
<dbReference type="OrthoDB" id="964415at2"/>
<evidence type="ECO:0000313" key="1">
    <source>
        <dbReference type="EMBL" id="RIH66012.1"/>
    </source>
</evidence>
<dbReference type="EMBL" id="QWET01000004">
    <property type="protein sequence ID" value="RIH66012.1"/>
    <property type="molecule type" value="Genomic_DNA"/>
</dbReference>
<dbReference type="RefSeq" id="WP_119349247.1">
    <property type="nucleotide sequence ID" value="NZ_QWET01000004.1"/>
</dbReference>
<sequence length="74" mass="8730">MTIEKTYEIKSNELTIKLPKKFESIKKVRVIVEVADDKRSKKIQLLKKASKDPLFNSDIEEIKKDFRYSDKEAI</sequence>
<organism evidence="1 2">
    <name type="scientific">Mariniphaga sediminis</name>
    <dbReference type="NCBI Taxonomy" id="1628158"/>
    <lineage>
        <taxon>Bacteria</taxon>
        <taxon>Pseudomonadati</taxon>
        <taxon>Bacteroidota</taxon>
        <taxon>Bacteroidia</taxon>
        <taxon>Marinilabiliales</taxon>
        <taxon>Prolixibacteraceae</taxon>
        <taxon>Mariniphaga</taxon>
    </lineage>
</organism>
<dbReference type="Proteomes" id="UP000266441">
    <property type="component" value="Unassembled WGS sequence"/>
</dbReference>
<comment type="caution">
    <text evidence="1">The sequence shown here is derived from an EMBL/GenBank/DDBJ whole genome shotgun (WGS) entry which is preliminary data.</text>
</comment>
<name>A0A399D5S3_9BACT</name>
<dbReference type="AlphaFoldDB" id="A0A399D5S3"/>
<evidence type="ECO:0000313" key="2">
    <source>
        <dbReference type="Proteomes" id="UP000266441"/>
    </source>
</evidence>
<protein>
    <submittedName>
        <fullName evidence="1">Uncharacterized protein</fullName>
    </submittedName>
</protein>
<keyword evidence="2" id="KW-1185">Reference proteome</keyword>